<sequence>MIVLDEQPFRMVEYQGFRRFCQTSCPQLQLPSRQTIRTDCVKLFLERKQGHILNLVVQYGLEEIGTSIRRVREAVKWLTNSPQRSSQWAKVVSILADRIDSKKALCLDVPTRWNSTYLMLQSAIPYAEAFQLYSQMYPSYKKDLSQKKHDDEFIGLLEEQDWISVTKMIEYLQKFYALTVLMFDTKYPTSHIFFAEMSDIFDLISEMELSDDYEISSMAMKMRVKIGKYWVEDMELNPRINRILYIVVVLDPRQKMNHVETCFKSISRDARGEIMVRDVTHSLNELFDYYVAQREARNPAQHRRDDDDDDESNHEGRSDRRGLCNLVGLRGKRQTNNANELAVCLTENNHIEDKDYVDHFDILKWWSENPRYPILSDMARDILAIPISSVASESAFSLGCRVLTPYRSSLAPCMVEALVCASDWLKSIDVERKCNEDLSEKLANIGLDEFQSAVDITSLYANIGYSVTLQVPVVDRLSLIAIVADAGLMVFDEWFK</sequence>
<dbReference type="Proteomes" id="UP001567538">
    <property type="component" value="Unassembled WGS sequence"/>
</dbReference>
<dbReference type="SUPFAM" id="SSF140996">
    <property type="entry name" value="Hermes dimerisation domain"/>
    <property type="match status" value="1"/>
</dbReference>
<evidence type="ECO:0000259" key="3">
    <source>
        <dbReference type="Pfam" id="PF14372"/>
    </source>
</evidence>
<dbReference type="InterPro" id="IPR012337">
    <property type="entry name" value="RNaseH-like_sf"/>
</dbReference>
<dbReference type="Pfam" id="PF14372">
    <property type="entry name" value="hAT-like_RNase-H"/>
    <property type="match status" value="1"/>
</dbReference>
<dbReference type="AlphaFoldDB" id="A0ABD1HJG7"/>
<gene>
    <name evidence="4" type="ORF">AAHA92_12184</name>
</gene>
<evidence type="ECO:0000256" key="1">
    <source>
        <dbReference type="SAM" id="MobiDB-lite"/>
    </source>
</evidence>
<feature type="domain" description="HAT C-terminal dimerisation" evidence="2">
    <location>
        <begin position="341"/>
        <end position="425"/>
    </location>
</feature>
<feature type="region of interest" description="Disordered" evidence="1">
    <location>
        <begin position="297"/>
        <end position="319"/>
    </location>
</feature>
<dbReference type="InterPro" id="IPR008906">
    <property type="entry name" value="HATC_C_dom"/>
</dbReference>
<name>A0ABD1HJG7_SALDI</name>
<accession>A0ABD1HJG7</accession>
<protein>
    <submittedName>
        <fullName evidence="4">Zinc finger BED domain-containing protein RICESLEEPER 2-like</fullName>
    </submittedName>
</protein>
<dbReference type="PANTHER" id="PTHR23272">
    <property type="entry name" value="BED FINGER-RELATED"/>
    <property type="match status" value="1"/>
</dbReference>
<comment type="caution">
    <text evidence="4">The sequence shown here is derived from an EMBL/GenBank/DDBJ whole genome shotgun (WGS) entry which is preliminary data.</text>
</comment>
<keyword evidence="5" id="KW-1185">Reference proteome</keyword>
<organism evidence="4 5">
    <name type="scientific">Salvia divinorum</name>
    <name type="common">Maria pastora</name>
    <name type="synonym">Diviner's sage</name>
    <dbReference type="NCBI Taxonomy" id="28513"/>
    <lineage>
        <taxon>Eukaryota</taxon>
        <taxon>Viridiplantae</taxon>
        <taxon>Streptophyta</taxon>
        <taxon>Embryophyta</taxon>
        <taxon>Tracheophyta</taxon>
        <taxon>Spermatophyta</taxon>
        <taxon>Magnoliopsida</taxon>
        <taxon>eudicotyledons</taxon>
        <taxon>Gunneridae</taxon>
        <taxon>Pentapetalae</taxon>
        <taxon>asterids</taxon>
        <taxon>lamiids</taxon>
        <taxon>Lamiales</taxon>
        <taxon>Lamiaceae</taxon>
        <taxon>Nepetoideae</taxon>
        <taxon>Mentheae</taxon>
        <taxon>Salviinae</taxon>
        <taxon>Salvia</taxon>
        <taxon>Salvia subgen. Calosphace</taxon>
    </lineage>
</organism>
<feature type="domain" description="hAT-like transposase RNase-H fold" evidence="3">
    <location>
        <begin position="185"/>
        <end position="290"/>
    </location>
</feature>
<evidence type="ECO:0000313" key="5">
    <source>
        <dbReference type="Proteomes" id="UP001567538"/>
    </source>
</evidence>
<dbReference type="SUPFAM" id="SSF53098">
    <property type="entry name" value="Ribonuclease H-like"/>
    <property type="match status" value="1"/>
</dbReference>
<dbReference type="PANTHER" id="PTHR23272:SF184">
    <property type="entry name" value="OS03G0311250 PROTEIN"/>
    <property type="match status" value="1"/>
</dbReference>
<dbReference type="Pfam" id="PF05699">
    <property type="entry name" value="Dimer_Tnp_hAT"/>
    <property type="match status" value="1"/>
</dbReference>
<dbReference type="InterPro" id="IPR025525">
    <property type="entry name" value="hAT-like_transposase_RNase-H"/>
</dbReference>
<reference evidence="4 5" key="1">
    <citation type="submission" date="2024-06" db="EMBL/GenBank/DDBJ databases">
        <title>A chromosome level genome sequence of Diviner's sage (Salvia divinorum).</title>
        <authorList>
            <person name="Ford S.A."/>
            <person name="Ro D.-K."/>
            <person name="Ness R.W."/>
            <person name="Phillips M.A."/>
        </authorList>
    </citation>
    <scope>NUCLEOTIDE SEQUENCE [LARGE SCALE GENOMIC DNA]</scope>
    <source>
        <strain evidence="4">SAF-2024a</strain>
        <tissue evidence="4">Leaf</tissue>
    </source>
</reference>
<evidence type="ECO:0000259" key="2">
    <source>
        <dbReference type="Pfam" id="PF05699"/>
    </source>
</evidence>
<dbReference type="EMBL" id="JBEAFC010000005">
    <property type="protein sequence ID" value="KAL1556581.1"/>
    <property type="molecule type" value="Genomic_DNA"/>
</dbReference>
<proteinExistence type="predicted"/>
<evidence type="ECO:0000313" key="4">
    <source>
        <dbReference type="EMBL" id="KAL1556581.1"/>
    </source>
</evidence>